<feature type="transmembrane region" description="Helical" evidence="7">
    <location>
        <begin position="20"/>
        <end position="45"/>
    </location>
</feature>
<evidence type="ECO:0000256" key="4">
    <source>
        <dbReference type="ARBA" id="ARBA00022692"/>
    </source>
</evidence>
<dbReference type="PROSITE" id="PS50928">
    <property type="entry name" value="ABC_TM1"/>
    <property type="match status" value="1"/>
</dbReference>
<feature type="transmembrane region" description="Helical" evidence="7">
    <location>
        <begin position="266"/>
        <end position="286"/>
    </location>
</feature>
<protein>
    <recommendedName>
        <fullName evidence="8">ABC transmembrane type-1 domain-containing protein</fullName>
    </recommendedName>
</protein>
<feature type="domain" description="ABC transmembrane type-1" evidence="8">
    <location>
        <begin position="75"/>
        <end position="287"/>
    </location>
</feature>
<dbReference type="Gene3D" id="1.10.3720.10">
    <property type="entry name" value="MetI-like"/>
    <property type="match status" value="1"/>
</dbReference>
<keyword evidence="2 7" id="KW-0813">Transport</keyword>
<evidence type="ECO:0000256" key="2">
    <source>
        <dbReference type="ARBA" id="ARBA00022448"/>
    </source>
</evidence>
<evidence type="ECO:0000256" key="3">
    <source>
        <dbReference type="ARBA" id="ARBA00022475"/>
    </source>
</evidence>
<feature type="transmembrane region" description="Helical" evidence="7">
    <location>
        <begin position="219"/>
        <end position="238"/>
    </location>
</feature>
<dbReference type="InterPro" id="IPR051393">
    <property type="entry name" value="ABC_transporter_permease"/>
</dbReference>
<dbReference type="EMBL" id="LNQN01000005">
    <property type="protein sequence ID" value="KSU82048.1"/>
    <property type="molecule type" value="Genomic_DNA"/>
</dbReference>
<sequence>MVSSLSKWYEKRSIKIAPYLFIAPNIILFLTFMVIPIFFTFYISFQQWGMFGKPSFIGLENYSRMFGDKVFWISLRNTVYYTAGTVPFSAALGLIGALMLNQKVPLRAIFRTIFFAPVVVSLVAAGLIWSWMFNPNYGLFNEILSKFGVHGVDWLSSSTWAMPAVILTTLWVRIGYCLVIYLAGLQAVPDSLYEAADMDGANGWQKFWRITLPTIKPTTTFILVMEIIHGFMVFDLVFTMTKGGPGYSTTVIVQYIYQKAFTEGEMGYASAIGTFFFFLVMILTLVQMRLGREKQ</sequence>
<gene>
    <name evidence="9" type="ORF">AS030_17380</name>
</gene>
<dbReference type="PANTHER" id="PTHR30193">
    <property type="entry name" value="ABC TRANSPORTER PERMEASE PROTEIN"/>
    <property type="match status" value="1"/>
</dbReference>
<dbReference type="InterPro" id="IPR035906">
    <property type="entry name" value="MetI-like_sf"/>
</dbReference>
<keyword evidence="5 7" id="KW-1133">Transmembrane helix</keyword>
<feature type="transmembrane region" description="Helical" evidence="7">
    <location>
        <begin position="79"/>
        <end position="100"/>
    </location>
</feature>
<feature type="transmembrane region" description="Helical" evidence="7">
    <location>
        <begin position="160"/>
        <end position="183"/>
    </location>
</feature>
<comment type="similarity">
    <text evidence="7">Belongs to the binding-protein-dependent transport system permease family.</text>
</comment>
<keyword evidence="3" id="KW-1003">Cell membrane</keyword>
<keyword evidence="6 7" id="KW-0472">Membrane</keyword>
<dbReference type="GO" id="GO:0005886">
    <property type="term" value="C:plasma membrane"/>
    <property type="evidence" value="ECO:0007669"/>
    <property type="project" value="UniProtKB-SubCell"/>
</dbReference>
<dbReference type="RefSeq" id="WP_061973952.1">
    <property type="nucleotide sequence ID" value="NZ_FMAV01000003.1"/>
</dbReference>
<keyword evidence="10" id="KW-1185">Reference proteome</keyword>
<dbReference type="CDD" id="cd06261">
    <property type="entry name" value="TM_PBP2"/>
    <property type="match status" value="1"/>
</dbReference>
<dbReference type="AlphaFoldDB" id="A0A0V8J5V2"/>
<evidence type="ECO:0000256" key="5">
    <source>
        <dbReference type="ARBA" id="ARBA00022989"/>
    </source>
</evidence>
<evidence type="ECO:0000313" key="9">
    <source>
        <dbReference type="EMBL" id="KSU82048.1"/>
    </source>
</evidence>
<dbReference type="Pfam" id="PF00528">
    <property type="entry name" value="BPD_transp_1"/>
    <property type="match status" value="1"/>
</dbReference>
<dbReference type="InterPro" id="IPR000515">
    <property type="entry name" value="MetI-like"/>
</dbReference>
<evidence type="ECO:0000256" key="7">
    <source>
        <dbReference type="RuleBase" id="RU363032"/>
    </source>
</evidence>
<evidence type="ECO:0000313" key="10">
    <source>
        <dbReference type="Proteomes" id="UP000054099"/>
    </source>
</evidence>
<dbReference type="GO" id="GO:0055085">
    <property type="term" value="P:transmembrane transport"/>
    <property type="evidence" value="ECO:0007669"/>
    <property type="project" value="InterPro"/>
</dbReference>
<feature type="transmembrane region" description="Helical" evidence="7">
    <location>
        <begin position="112"/>
        <end position="132"/>
    </location>
</feature>
<accession>A0A0V8J5V2</accession>
<evidence type="ECO:0000256" key="1">
    <source>
        <dbReference type="ARBA" id="ARBA00004651"/>
    </source>
</evidence>
<name>A0A0V8J5V2_9BACL</name>
<keyword evidence="4 7" id="KW-0812">Transmembrane</keyword>
<organism evidence="9 10">
    <name type="scientific">Fictibacillus enclensis</name>
    <dbReference type="NCBI Taxonomy" id="1017270"/>
    <lineage>
        <taxon>Bacteria</taxon>
        <taxon>Bacillati</taxon>
        <taxon>Bacillota</taxon>
        <taxon>Bacilli</taxon>
        <taxon>Bacillales</taxon>
        <taxon>Fictibacillaceae</taxon>
        <taxon>Fictibacillus</taxon>
    </lineage>
</organism>
<evidence type="ECO:0000256" key="6">
    <source>
        <dbReference type="ARBA" id="ARBA00023136"/>
    </source>
</evidence>
<proteinExistence type="inferred from homology"/>
<reference evidence="9 10" key="1">
    <citation type="journal article" date="2014" name="Antonie Van Leeuwenhoek">
        <title>Fictibacillus enclensis sp. nov., isolated from marine sediment.</title>
        <authorList>
            <person name="Dastager S.G."/>
            <person name="Mawlankar R."/>
            <person name="Srinivasan K."/>
            <person name="Tang S.K."/>
            <person name="Lee J.C."/>
            <person name="Ramana V.V."/>
            <person name="Shouche Y.S."/>
        </authorList>
    </citation>
    <scope>NUCLEOTIDE SEQUENCE [LARGE SCALE GENOMIC DNA]</scope>
    <source>
        <strain evidence="9 10">NIO-1003</strain>
    </source>
</reference>
<dbReference type="OrthoDB" id="9809173at2"/>
<dbReference type="Proteomes" id="UP000054099">
    <property type="component" value="Unassembled WGS sequence"/>
</dbReference>
<dbReference type="SUPFAM" id="SSF161098">
    <property type="entry name" value="MetI-like"/>
    <property type="match status" value="1"/>
</dbReference>
<comment type="subcellular location">
    <subcellularLocation>
        <location evidence="1 7">Cell membrane</location>
        <topology evidence="1 7">Multi-pass membrane protein</topology>
    </subcellularLocation>
</comment>
<comment type="caution">
    <text evidence="9">The sequence shown here is derived from an EMBL/GenBank/DDBJ whole genome shotgun (WGS) entry which is preliminary data.</text>
</comment>
<dbReference type="PANTHER" id="PTHR30193:SF37">
    <property type="entry name" value="INNER MEMBRANE ABC TRANSPORTER PERMEASE PROTEIN YCJO"/>
    <property type="match status" value="1"/>
</dbReference>
<evidence type="ECO:0000259" key="8">
    <source>
        <dbReference type="PROSITE" id="PS50928"/>
    </source>
</evidence>